<organism evidence="3 4">
    <name type="scientific">Tahibacter aquaticus</name>
    <dbReference type="NCBI Taxonomy" id="520092"/>
    <lineage>
        <taxon>Bacteria</taxon>
        <taxon>Pseudomonadati</taxon>
        <taxon>Pseudomonadota</taxon>
        <taxon>Gammaproteobacteria</taxon>
        <taxon>Lysobacterales</taxon>
        <taxon>Rhodanobacteraceae</taxon>
        <taxon>Tahibacter</taxon>
    </lineage>
</organism>
<dbReference type="Pfam" id="PF17820">
    <property type="entry name" value="PDZ_6"/>
    <property type="match status" value="1"/>
</dbReference>
<dbReference type="Gene3D" id="2.30.42.10">
    <property type="match status" value="1"/>
</dbReference>
<comment type="caution">
    <text evidence="3">The sequence shown here is derived from an EMBL/GenBank/DDBJ whole genome shotgun (WGS) entry which is preliminary data.</text>
</comment>
<dbReference type="InterPro" id="IPR021109">
    <property type="entry name" value="Peptidase_aspartic_dom_sf"/>
</dbReference>
<dbReference type="OrthoDB" id="198130at2"/>
<dbReference type="Pfam" id="PF13650">
    <property type="entry name" value="Asp_protease_2"/>
    <property type="match status" value="2"/>
</dbReference>
<evidence type="ECO:0000313" key="3">
    <source>
        <dbReference type="EMBL" id="TDR36676.1"/>
    </source>
</evidence>
<feature type="domain" description="PDZ" evidence="2">
    <location>
        <begin position="512"/>
        <end position="598"/>
    </location>
</feature>
<reference evidence="3 4" key="1">
    <citation type="submission" date="2019-03" db="EMBL/GenBank/DDBJ databases">
        <title>Genomic Encyclopedia of Type Strains, Phase IV (KMG-IV): sequencing the most valuable type-strain genomes for metagenomic binning, comparative biology and taxonomic classification.</title>
        <authorList>
            <person name="Goeker M."/>
        </authorList>
    </citation>
    <scope>NUCLEOTIDE SEQUENCE [LARGE SCALE GENOMIC DNA]</scope>
    <source>
        <strain evidence="3 4">DSM 21667</strain>
    </source>
</reference>
<dbReference type="RefSeq" id="WP_133821856.1">
    <property type="nucleotide sequence ID" value="NZ_SNZH01000027.1"/>
</dbReference>
<feature type="signal peptide" evidence="1">
    <location>
        <begin position="1"/>
        <end position="20"/>
    </location>
</feature>
<dbReference type="InterPro" id="IPR036034">
    <property type="entry name" value="PDZ_sf"/>
</dbReference>
<dbReference type="SUPFAM" id="SSF50156">
    <property type="entry name" value="PDZ domain-like"/>
    <property type="match status" value="1"/>
</dbReference>
<dbReference type="Proteomes" id="UP000295293">
    <property type="component" value="Unassembled WGS sequence"/>
</dbReference>
<dbReference type="EMBL" id="SNZH01000027">
    <property type="protein sequence ID" value="TDR36676.1"/>
    <property type="molecule type" value="Genomic_DNA"/>
</dbReference>
<keyword evidence="3" id="KW-0378">Hydrolase</keyword>
<keyword evidence="1" id="KW-0732">Signal</keyword>
<dbReference type="Gene3D" id="2.40.70.10">
    <property type="entry name" value="Acid Proteases"/>
    <property type="match status" value="2"/>
</dbReference>
<dbReference type="PROSITE" id="PS50106">
    <property type="entry name" value="PDZ"/>
    <property type="match status" value="1"/>
</dbReference>
<sequence>MLLRLLLLLLLLLSGSASLAADDTATLLAQAKTASGGAAWDTVFSLTGQGQMKAAGLDGSVETREDLATGRSVARYKLGLYQGANGYDGKVSWTLNPGGEVGVQDAAEALREARTAAWLSQRGYWFAQRGAAQWQPAQAREEAGRHYQVIRATPAGGEPVELWFGRDSQLLERTVTGLDTREPVVTRLSDWREVAGLRLPFRVVVDRGDEAANRVEIAYASFSAGAALADADFAVPRHEGGAHIVDATGVTRIPFRLVRDHIHIKVEVDGKPLQMLVDTGGVNILLPAALQKLGLQAEGELVARGAGEKSAEVKLAKATSLRLGGVLFEQPLFYVIDFGQVAAMEGEDFDGVIGYELFQRFGVTIDYAAQQLVLSTPEKFVKPANARAVPFTLAERIPIIQGEIDGVPARISIDTGSGSAIDLHSPFVARHGLKQRYNARYEALSGWGVGGPMRAWPVRLGQLAIGGFVLPDVAASLYTGDKGAFANADVDANIGGRVLGRFTVAFDYANKTVYLAPNANYAKPFRSDRSGLALLRDADVLKVYDVLAGSPAAQAGLQRDDRILRIGGEPVAARSLSQWRDLLSDAALQTPVPVVYQRDGKTRESAMTLRDLIPAHAERAKH</sequence>
<dbReference type="AlphaFoldDB" id="A0A4R6YIF3"/>
<name>A0A4R6YIF3_9GAMM</name>
<dbReference type="GO" id="GO:0008233">
    <property type="term" value="F:peptidase activity"/>
    <property type="evidence" value="ECO:0007669"/>
    <property type="project" value="UniProtKB-KW"/>
</dbReference>
<dbReference type="GO" id="GO:0006508">
    <property type="term" value="P:proteolysis"/>
    <property type="evidence" value="ECO:0007669"/>
    <property type="project" value="UniProtKB-KW"/>
</dbReference>
<keyword evidence="3" id="KW-0645">Protease</keyword>
<evidence type="ECO:0000313" key="4">
    <source>
        <dbReference type="Proteomes" id="UP000295293"/>
    </source>
</evidence>
<protein>
    <submittedName>
        <fullName evidence="3">Aspartyl protease</fullName>
    </submittedName>
</protein>
<accession>A0A4R6YIF3</accession>
<evidence type="ECO:0000259" key="2">
    <source>
        <dbReference type="PROSITE" id="PS50106"/>
    </source>
</evidence>
<keyword evidence="4" id="KW-1185">Reference proteome</keyword>
<dbReference type="SUPFAM" id="SSF50630">
    <property type="entry name" value="Acid proteases"/>
    <property type="match status" value="1"/>
</dbReference>
<gene>
    <name evidence="3" type="ORF">DFR29_12726</name>
</gene>
<dbReference type="InterPro" id="IPR001478">
    <property type="entry name" value="PDZ"/>
</dbReference>
<dbReference type="InterPro" id="IPR041489">
    <property type="entry name" value="PDZ_6"/>
</dbReference>
<proteinExistence type="predicted"/>
<evidence type="ECO:0000256" key="1">
    <source>
        <dbReference type="SAM" id="SignalP"/>
    </source>
</evidence>
<feature type="chain" id="PRO_5020756632" evidence="1">
    <location>
        <begin position="21"/>
        <end position="622"/>
    </location>
</feature>
<dbReference type="SMART" id="SM00228">
    <property type="entry name" value="PDZ"/>
    <property type="match status" value="1"/>
</dbReference>